<proteinExistence type="predicted"/>
<sequence length="44" mass="5317">MEQVNPWALKDMTERMLEAIQRGMWKDPQPETIEKLQQLFIDVE</sequence>
<gene>
    <name evidence="2" type="ORF">JJC05_15060</name>
</gene>
<name>A0A8G0KXF3_9FLAO</name>
<evidence type="ECO:0000313" key="2">
    <source>
        <dbReference type="EMBL" id="QYS90219.1"/>
    </source>
</evidence>
<dbReference type="AlphaFoldDB" id="A0A8G0KXF3"/>
<accession>A0A8G0KXF3</accession>
<feature type="domain" description="CobN/magnesium chelatase" evidence="1">
    <location>
        <begin position="1"/>
        <end position="31"/>
    </location>
</feature>
<dbReference type="KEGG" id="fdv:JJC05_15060"/>
<protein>
    <submittedName>
        <fullName evidence="2">Cobaltochelatase subunit CobN</fullName>
    </submittedName>
</protein>
<dbReference type="Proteomes" id="UP000824721">
    <property type="component" value="Chromosome"/>
</dbReference>
<organism evidence="2">
    <name type="scientific">Flavobacterium columnare</name>
    <dbReference type="NCBI Taxonomy" id="996"/>
    <lineage>
        <taxon>Bacteria</taxon>
        <taxon>Pseudomonadati</taxon>
        <taxon>Bacteroidota</taxon>
        <taxon>Flavobacteriia</taxon>
        <taxon>Flavobacteriales</taxon>
        <taxon>Flavobacteriaceae</taxon>
        <taxon>Flavobacterium</taxon>
    </lineage>
</organism>
<dbReference type="Pfam" id="PF02514">
    <property type="entry name" value="CobN-Mg_chel"/>
    <property type="match status" value="1"/>
</dbReference>
<evidence type="ECO:0000259" key="1">
    <source>
        <dbReference type="Pfam" id="PF02514"/>
    </source>
</evidence>
<reference evidence="2" key="1">
    <citation type="submission" date="2020-12" db="EMBL/GenBank/DDBJ databases">
        <title>Genome sequencing of genetic groups of Flavobacterium columnare.</title>
        <authorList>
            <person name="Waldbieser G.C."/>
            <person name="Griffin M.J."/>
            <person name="LaFrentz B.R."/>
        </authorList>
    </citation>
    <scope>NUCLEOTIDE SEQUENCE</scope>
    <source>
        <strain evidence="2">90-106</strain>
    </source>
</reference>
<dbReference type="EMBL" id="CP067378">
    <property type="protein sequence ID" value="QYS90219.1"/>
    <property type="molecule type" value="Genomic_DNA"/>
</dbReference>
<dbReference type="InterPro" id="IPR003672">
    <property type="entry name" value="CobN/Mg_chltase"/>
</dbReference>